<name>A0A0R3U036_RODNA</name>
<dbReference type="AlphaFoldDB" id="A0A0R3U036"/>
<feature type="transmembrane region" description="Helical" evidence="1">
    <location>
        <begin position="12"/>
        <end position="33"/>
    </location>
</feature>
<keyword evidence="1" id="KW-1133">Transmembrane helix</keyword>
<keyword evidence="1" id="KW-0812">Transmembrane</keyword>
<proteinExistence type="predicted"/>
<sequence>MVLILLPLKLLMFASRQVTLLFFISSGLLLPICS</sequence>
<reference evidence="2" key="1">
    <citation type="submission" date="2017-02" db="UniProtKB">
        <authorList>
            <consortium name="WormBaseParasite"/>
        </authorList>
    </citation>
    <scope>IDENTIFICATION</scope>
</reference>
<evidence type="ECO:0000313" key="2">
    <source>
        <dbReference type="WBParaSite" id="HNAJ_0001348501-mRNA-1"/>
    </source>
</evidence>
<evidence type="ECO:0000256" key="1">
    <source>
        <dbReference type="SAM" id="Phobius"/>
    </source>
</evidence>
<dbReference type="WBParaSite" id="HNAJ_0001348501-mRNA-1">
    <property type="protein sequence ID" value="HNAJ_0001348501-mRNA-1"/>
    <property type="gene ID" value="HNAJ_0001348501"/>
</dbReference>
<accession>A0A0R3U036</accession>
<protein>
    <submittedName>
        <fullName evidence="2">Uncharacterized protein</fullName>
    </submittedName>
</protein>
<keyword evidence="1" id="KW-0472">Membrane</keyword>
<organism evidence="2">
    <name type="scientific">Rodentolepis nana</name>
    <name type="common">Dwarf tapeworm</name>
    <name type="synonym">Hymenolepis nana</name>
    <dbReference type="NCBI Taxonomy" id="102285"/>
    <lineage>
        <taxon>Eukaryota</taxon>
        <taxon>Metazoa</taxon>
        <taxon>Spiralia</taxon>
        <taxon>Lophotrochozoa</taxon>
        <taxon>Platyhelminthes</taxon>
        <taxon>Cestoda</taxon>
        <taxon>Eucestoda</taxon>
        <taxon>Cyclophyllidea</taxon>
        <taxon>Hymenolepididae</taxon>
        <taxon>Rodentolepis</taxon>
    </lineage>
</organism>